<name>A0AAV1SFC3_9ROSI</name>
<accession>A0AAV1SFC3</accession>
<comment type="caution">
    <text evidence="1">The sequence shown here is derived from an EMBL/GenBank/DDBJ whole genome shotgun (WGS) entry which is preliminary data.</text>
</comment>
<organism evidence="1 2">
    <name type="scientific">Dovyalis caffra</name>
    <dbReference type="NCBI Taxonomy" id="77055"/>
    <lineage>
        <taxon>Eukaryota</taxon>
        <taxon>Viridiplantae</taxon>
        <taxon>Streptophyta</taxon>
        <taxon>Embryophyta</taxon>
        <taxon>Tracheophyta</taxon>
        <taxon>Spermatophyta</taxon>
        <taxon>Magnoliopsida</taxon>
        <taxon>eudicotyledons</taxon>
        <taxon>Gunneridae</taxon>
        <taxon>Pentapetalae</taxon>
        <taxon>rosids</taxon>
        <taxon>fabids</taxon>
        <taxon>Malpighiales</taxon>
        <taxon>Salicaceae</taxon>
        <taxon>Flacourtieae</taxon>
        <taxon>Dovyalis</taxon>
    </lineage>
</organism>
<dbReference type="EMBL" id="CAWUPB010001173">
    <property type="protein sequence ID" value="CAK7348544.1"/>
    <property type="molecule type" value="Genomic_DNA"/>
</dbReference>
<proteinExistence type="predicted"/>
<reference evidence="1 2" key="1">
    <citation type="submission" date="2024-01" db="EMBL/GenBank/DDBJ databases">
        <authorList>
            <person name="Waweru B."/>
        </authorList>
    </citation>
    <scope>NUCLEOTIDE SEQUENCE [LARGE SCALE GENOMIC DNA]</scope>
</reference>
<evidence type="ECO:0000313" key="2">
    <source>
        <dbReference type="Proteomes" id="UP001314170"/>
    </source>
</evidence>
<protein>
    <submittedName>
        <fullName evidence="1">Uncharacterized protein</fullName>
    </submittedName>
</protein>
<evidence type="ECO:0000313" key="1">
    <source>
        <dbReference type="EMBL" id="CAK7348544.1"/>
    </source>
</evidence>
<sequence>MKIKANVLHLLWKIGFLHKYVVPTSSQKVLELNEELVKVIEQVLDPKGMLFGLLRLRLE</sequence>
<dbReference type="Proteomes" id="UP001314170">
    <property type="component" value="Unassembled WGS sequence"/>
</dbReference>
<dbReference type="AlphaFoldDB" id="A0AAV1SFC3"/>
<keyword evidence="2" id="KW-1185">Reference proteome</keyword>
<gene>
    <name evidence="1" type="ORF">DCAF_LOCUS21245</name>
</gene>